<feature type="region of interest" description="Disordered" evidence="1">
    <location>
        <begin position="37"/>
        <end position="136"/>
    </location>
</feature>
<feature type="signal peptide" evidence="2">
    <location>
        <begin position="1"/>
        <end position="32"/>
    </location>
</feature>
<dbReference type="Proteomes" id="UP000664277">
    <property type="component" value="Unassembled WGS sequence"/>
</dbReference>
<comment type="caution">
    <text evidence="3">The sequence shown here is derived from an EMBL/GenBank/DDBJ whole genome shotgun (WGS) entry which is preliminary data.</text>
</comment>
<evidence type="ECO:0000256" key="2">
    <source>
        <dbReference type="SAM" id="SignalP"/>
    </source>
</evidence>
<dbReference type="EMBL" id="JAFLCK010000044">
    <property type="protein sequence ID" value="MBN8662578.1"/>
    <property type="molecule type" value="Genomic_DNA"/>
</dbReference>
<proteinExistence type="predicted"/>
<evidence type="ECO:0000313" key="3">
    <source>
        <dbReference type="EMBL" id="MBN8662578.1"/>
    </source>
</evidence>
<name>A0A8J7TQ14_9BACT</name>
<reference evidence="3" key="1">
    <citation type="submission" date="2021-02" db="EMBL/GenBank/DDBJ databases">
        <title>Genome-Resolved Metagenomics of a Microbial Community Performing Photosynthetic Biological Nutrient Removal.</title>
        <authorList>
            <person name="Mcdaniel E.A."/>
        </authorList>
    </citation>
    <scope>NUCLEOTIDE SEQUENCE</scope>
    <source>
        <strain evidence="3">UWPOB_OBS1</strain>
    </source>
</reference>
<organism evidence="3 4">
    <name type="scientific">Candidatus Obscuribacter phosphatis</name>
    <dbReference type="NCBI Taxonomy" id="1906157"/>
    <lineage>
        <taxon>Bacteria</taxon>
        <taxon>Bacillati</taxon>
        <taxon>Candidatus Melainabacteria</taxon>
        <taxon>Candidatus Obscuribacterales</taxon>
        <taxon>Candidatus Obscuribacteraceae</taxon>
        <taxon>Candidatus Obscuribacter</taxon>
    </lineage>
</organism>
<protein>
    <submittedName>
        <fullName evidence="3">Uncharacterized protein</fullName>
    </submittedName>
</protein>
<feature type="compositionally biased region" description="Basic and acidic residues" evidence="1">
    <location>
        <begin position="41"/>
        <end position="59"/>
    </location>
</feature>
<keyword evidence="2" id="KW-0732">Signal</keyword>
<feature type="chain" id="PRO_5035300708" evidence="2">
    <location>
        <begin position="33"/>
        <end position="301"/>
    </location>
</feature>
<sequence>MNKSLFTNLTISLGVSLVSLLGAPFSILPATAQNTLQGGVQEDHTHRGDGPSLKRKDVDGDPFGSDPNENPLDNALEPPPGSFDVESAKPPRKPLNAAVTDQGGQFNGQQMPAMEDSLPPEPPIQRRPPMQSGLQQQAAKAAEVDNSAEMQLLWDAWHKRVAESIYVKFNTLAQMAFKTSPPLLCQVGYCVARDGRIGNVRVLQKSPNPMYNAMLIGVINSMTNNPVLQFPPNSKRQFVEKTGTFTWNYGDQGFKHMINDRETVKQGGGRPMQQQPMQMQPQQMQQMQQMMQQMQMMPMQQ</sequence>
<evidence type="ECO:0000313" key="4">
    <source>
        <dbReference type="Proteomes" id="UP000664277"/>
    </source>
</evidence>
<dbReference type="SUPFAM" id="SSF74653">
    <property type="entry name" value="TolA/TonB C-terminal domain"/>
    <property type="match status" value="1"/>
</dbReference>
<gene>
    <name evidence="3" type="ORF">J0M35_19575</name>
</gene>
<accession>A0A8J7TQ14</accession>
<dbReference type="AlphaFoldDB" id="A0A8J7TQ14"/>
<evidence type="ECO:0000256" key="1">
    <source>
        <dbReference type="SAM" id="MobiDB-lite"/>
    </source>
</evidence>